<accession>A0A1D2M0T5</accession>
<gene>
    <name evidence="2" type="ORF">Ocin01_20106</name>
</gene>
<sequence length="78" mass="8480">MGRILILQCLLLAAIVSIEGIPVVKDPMLGEYFEGDMRFADGYDIKSGIIGDRYSNDERNIVLGALAEISEKTSICGT</sequence>
<keyword evidence="3" id="KW-1185">Reference proteome</keyword>
<dbReference type="OrthoDB" id="291007at2759"/>
<evidence type="ECO:0000256" key="1">
    <source>
        <dbReference type="SAM" id="SignalP"/>
    </source>
</evidence>
<reference evidence="2 3" key="1">
    <citation type="journal article" date="2016" name="Genome Biol. Evol.">
        <title>Gene Family Evolution Reflects Adaptation to Soil Environmental Stressors in the Genome of the Collembolan Orchesella cincta.</title>
        <authorList>
            <person name="Faddeeva-Vakhrusheva A."/>
            <person name="Derks M.F."/>
            <person name="Anvar S.Y."/>
            <person name="Agamennone V."/>
            <person name="Suring W."/>
            <person name="Smit S."/>
            <person name="van Straalen N.M."/>
            <person name="Roelofs D."/>
        </authorList>
    </citation>
    <scope>NUCLEOTIDE SEQUENCE [LARGE SCALE GENOMIC DNA]</scope>
    <source>
        <tissue evidence="2">Mixed pool</tissue>
    </source>
</reference>
<feature type="signal peptide" evidence="1">
    <location>
        <begin position="1"/>
        <end position="20"/>
    </location>
</feature>
<evidence type="ECO:0000313" key="3">
    <source>
        <dbReference type="Proteomes" id="UP000094527"/>
    </source>
</evidence>
<feature type="chain" id="PRO_5008903349" evidence="1">
    <location>
        <begin position="21"/>
        <end position="78"/>
    </location>
</feature>
<comment type="caution">
    <text evidence="2">The sequence shown here is derived from an EMBL/GenBank/DDBJ whole genome shotgun (WGS) entry which is preliminary data.</text>
</comment>
<evidence type="ECO:0000313" key="2">
    <source>
        <dbReference type="EMBL" id="ODM86576.1"/>
    </source>
</evidence>
<protein>
    <submittedName>
        <fullName evidence="2">Uncharacterized protein</fullName>
    </submittedName>
</protein>
<name>A0A1D2M0T5_ORCCI</name>
<proteinExistence type="predicted"/>
<dbReference type="AlphaFoldDB" id="A0A1D2M0T5"/>
<organism evidence="2 3">
    <name type="scientific">Orchesella cincta</name>
    <name type="common">Springtail</name>
    <name type="synonym">Podura cincta</name>
    <dbReference type="NCBI Taxonomy" id="48709"/>
    <lineage>
        <taxon>Eukaryota</taxon>
        <taxon>Metazoa</taxon>
        <taxon>Ecdysozoa</taxon>
        <taxon>Arthropoda</taxon>
        <taxon>Hexapoda</taxon>
        <taxon>Collembola</taxon>
        <taxon>Entomobryomorpha</taxon>
        <taxon>Entomobryoidea</taxon>
        <taxon>Orchesellidae</taxon>
        <taxon>Orchesellinae</taxon>
        <taxon>Orchesella</taxon>
    </lineage>
</organism>
<keyword evidence="1" id="KW-0732">Signal</keyword>
<dbReference type="EMBL" id="LJIJ01008177">
    <property type="protein sequence ID" value="ODM86576.1"/>
    <property type="molecule type" value="Genomic_DNA"/>
</dbReference>
<dbReference type="Proteomes" id="UP000094527">
    <property type="component" value="Unassembled WGS sequence"/>
</dbReference>